<feature type="compositionally biased region" description="Basic and acidic residues" evidence="5">
    <location>
        <begin position="342"/>
        <end position="365"/>
    </location>
</feature>
<dbReference type="VEuPathDB" id="FungiDB:CNBG_5497"/>
<dbReference type="GO" id="GO:0032469">
    <property type="term" value="P:endoplasmic reticulum calcium ion homeostasis"/>
    <property type="evidence" value="ECO:0007669"/>
    <property type="project" value="InterPro"/>
</dbReference>
<dbReference type="OMA" id="FDGFVWA"/>
<keyword evidence="8" id="KW-1185">Reference proteome</keyword>
<evidence type="ECO:0000256" key="1">
    <source>
        <dbReference type="ARBA" id="ARBA00004167"/>
    </source>
</evidence>
<dbReference type="KEGG" id="cdeu:CNBG_5497"/>
<sequence length="373" mass="41555">MSGILQFISTIAPPPPAPLQRDYDGYQVCWKMFCFRPALFKFEAVAFALLGLYLGMYFVGKIINGGRAKSAVAPFQSFLSSQFTSIRPLLTSSPALHLVYATGRRNLLCLHTTITLYPLHDIPGLIYNFVKGVTEPTFDASEGLVFDATLGMGVDGLQDGVGVWAVVEKGFMRDIRQKRWDLTFAKLTEKPSFPITHALFQEHVDVTDIVLKTSNVGVTELLADPVTAGVLKYLLITDAPALRPAKGPLAPKSKSRHIILSVRKPSNKEQEEAVKAWLQVTLNLADLLARPGLLKPDVVRKLAKTRQQVDEELAAQYKKEQTEENPPAETAEDRRLAKKKAERAAMSEKELKKAEELDRKRELRKMQKKGVAK</sequence>
<dbReference type="InterPro" id="IPR012879">
    <property type="entry name" value="CCDC47"/>
</dbReference>
<keyword evidence="4 6" id="KW-0472">Membrane</keyword>
<evidence type="ECO:0000256" key="3">
    <source>
        <dbReference type="ARBA" id="ARBA00022989"/>
    </source>
</evidence>
<reference evidence="7 8" key="1">
    <citation type="journal article" date="2011" name="MBio">
        <title>Genome variation in Cryptococcus gattii, an emerging pathogen of immunocompetent hosts.</title>
        <authorList>
            <person name="D'Souza C.A."/>
            <person name="Kronstad J.W."/>
            <person name="Taylor G."/>
            <person name="Warren R."/>
            <person name="Yuen M."/>
            <person name="Hu G."/>
            <person name="Jung W.H."/>
            <person name="Sham A."/>
            <person name="Kidd S.E."/>
            <person name="Tangen K."/>
            <person name="Lee N."/>
            <person name="Zeilmaker T."/>
            <person name="Sawkins J."/>
            <person name="McVicker G."/>
            <person name="Shah S."/>
            <person name="Gnerre S."/>
            <person name="Griggs A."/>
            <person name="Zeng Q."/>
            <person name="Bartlett K."/>
            <person name="Li W."/>
            <person name="Wang X."/>
            <person name="Heitman J."/>
            <person name="Stajich J.E."/>
            <person name="Fraser J.A."/>
            <person name="Meyer W."/>
            <person name="Carter D."/>
            <person name="Schein J."/>
            <person name="Krzywinski M."/>
            <person name="Kwon-Chung K.J."/>
            <person name="Varma A."/>
            <person name="Wang J."/>
            <person name="Brunham R."/>
            <person name="Fyfe M."/>
            <person name="Ouellette B.F."/>
            <person name="Siddiqui A."/>
            <person name="Marra M."/>
            <person name="Jones S."/>
            <person name="Holt R."/>
            <person name="Birren B.W."/>
            <person name="Galagan J.E."/>
            <person name="Cuomo C.A."/>
        </authorList>
    </citation>
    <scope>NUCLEOTIDE SEQUENCE [LARGE SCALE GENOMIC DNA]</scope>
    <source>
        <strain evidence="7 8">R265</strain>
    </source>
</reference>
<feature type="transmembrane region" description="Helical" evidence="6">
    <location>
        <begin position="38"/>
        <end position="59"/>
    </location>
</feature>
<reference evidence="7 8" key="2">
    <citation type="journal article" date="2018" name="Proc. Natl. Acad. Sci.">
        <title>RNAi is a critical determinant of centromere evolution in closely related fungi.</title>
        <authorList>
            <person name="Yadav V."/>
            <person name="Sun S."/>
            <person name="Billmyre R.B."/>
            <person name="Thimmappa B.C."/>
            <person name="Shea T."/>
            <person name="Lintner R."/>
            <person name="Bakkeren G."/>
            <person name="Cuomo C.A."/>
            <person name="Heitman J."/>
            <person name="Sanyal K."/>
        </authorList>
    </citation>
    <scope>NUCLEOTIDE SEQUENCE [LARGE SCALE GENOMIC DNA]</scope>
    <source>
        <strain evidence="7 8">R265</strain>
    </source>
</reference>
<dbReference type="OrthoDB" id="10039147at2759"/>
<evidence type="ECO:0008006" key="9">
    <source>
        <dbReference type="Google" id="ProtNLM"/>
    </source>
</evidence>
<proteinExistence type="predicted"/>
<dbReference type="Proteomes" id="UP000029445">
    <property type="component" value="Chromosome 3"/>
</dbReference>
<dbReference type="AlphaFoldDB" id="A0A095CK07"/>
<organism evidence="7 8">
    <name type="scientific">Cryptococcus deuterogattii (strain R265)</name>
    <name type="common">Cryptococcus gattii VGII (strain R265)</name>
    <dbReference type="NCBI Taxonomy" id="294750"/>
    <lineage>
        <taxon>Eukaryota</taxon>
        <taxon>Fungi</taxon>
        <taxon>Dikarya</taxon>
        <taxon>Basidiomycota</taxon>
        <taxon>Agaricomycotina</taxon>
        <taxon>Tremellomycetes</taxon>
        <taxon>Tremellales</taxon>
        <taxon>Cryptococcaceae</taxon>
        <taxon>Cryptococcus</taxon>
        <taxon>Cryptococcus gattii species complex</taxon>
    </lineage>
</organism>
<accession>A0A095CK07</accession>
<evidence type="ECO:0000256" key="5">
    <source>
        <dbReference type="SAM" id="MobiDB-lite"/>
    </source>
</evidence>
<name>A0A095CK07_CRYD2</name>
<keyword evidence="2 6" id="KW-0812">Transmembrane</keyword>
<dbReference type="GO" id="GO:0005509">
    <property type="term" value="F:calcium ion binding"/>
    <property type="evidence" value="ECO:0007669"/>
    <property type="project" value="InterPro"/>
</dbReference>
<dbReference type="STRING" id="294750.A0A095CK07"/>
<protein>
    <recommendedName>
        <fullName evidence="9">DUF1682-domain-containing protein</fullName>
    </recommendedName>
</protein>
<dbReference type="GO" id="GO:0005783">
    <property type="term" value="C:endoplasmic reticulum"/>
    <property type="evidence" value="ECO:0007669"/>
    <property type="project" value="InterPro"/>
</dbReference>
<evidence type="ECO:0000256" key="6">
    <source>
        <dbReference type="SAM" id="Phobius"/>
    </source>
</evidence>
<dbReference type="Pfam" id="PF07946">
    <property type="entry name" value="CCDC47"/>
    <property type="match status" value="1"/>
</dbReference>
<dbReference type="RefSeq" id="XP_062885319.1">
    <property type="nucleotide sequence ID" value="XM_063029364.1"/>
</dbReference>
<evidence type="ECO:0000313" key="7">
    <source>
        <dbReference type="EMBL" id="KGB79659.1"/>
    </source>
</evidence>
<dbReference type="GeneID" id="88181639"/>
<evidence type="ECO:0000256" key="4">
    <source>
        <dbReference type="ARBA" id="ARBA00023136"/>
    </source>
</evidence>
<feature type="region of interest" description="Disordered" evidence="5">
    <location>
        <begin position="316"/>
        <end position="373"/>
    </location>
</feature>
<keyword evidence="3 6" id="KW-1133">Transmembrane helix</keyword>
<evidence type="ECO:0000313" key="8">
    <source>
        <dbReference type="Proteomes" id="UP000029445"/>
    </source>
</evidence>
<comment type="subcellular location">
    <subcellularLocation>
        <location evidence="1">Membrane</location>
        <topology evidence="1">Single-pass membrane protein</topology>
    </subcellularLocation>
</comment>
<dbReference type="PANTHER" id="PTHR12883:SF0">
    <property type="entry name" value="PAT COMPLEX SUBUNIT CCDC47"/>
    <property type="match status" value="1"/>
</dbReference>
<dbReference type="HOGENOM" id="CLU_042570_1_0_1"/>
<dbReference type="GO" id="GO:0016020">
    <property type="term" value="C:membrane"/>
    <property type="evidence" value="ECO:0007669"/>
    <property type="project" value="UniProtKB-SubCell"/>
</dbReference>
<dbReference type="PANTHER" id="PTHR12883">
    <property type="entry name" value="ADIPOCYTE-SPECIFIC PROTEIN 4-RELATED"/>
    <property type="match status" value="1"/>
</dbReference>
<dbReference type="EMBL" id="CP025761">
    <property type="protein sequence ID" value="KGB79659.1"/>
    <property type="molecule type" value="Genomic_DNA"/>
</dbReference>
<evidence type="ECO:0000256" key="2">
    <source>
        <dbReference type="ARBA" id="ARBA00022692"/>
    </source>
</evidence>
<gene>
    <name evidence="7" type="ORF">CNBG_5497</name>
</gene>